<reference evidence="5" key="2">
    <citation type="journal article" date="2014" name="ISME J.">
        <title>Microbial stratification in low pH oxic and suboxic macroscopic growths along an acid mine drainage.</title>
        <authorList>
            <person name="Mendez-Garcia C."/>
            <person name="Mesa V."/>
            <person name="Sprenger R.R."/>
            <person name="Richter M."/>
            <person name="Diez M.S."/>
            <person name="Solano J."/>
            <person name="Bargiela R."/>
            <person name="Golyshina O.V."/>
            <person name="Manteca A."/>
            <person name="Ramos J.L."/>
            <person name="Gallego J.R."/>
            <person name="Llorente I."/>
            <person name="Martins Dos Santos V.A."/>
            <person name="Jensen O.N."/>
            <person name="Pelaez A.I."/>
            <person name="Sanchez J."/>
            <person name="Ferrer M."/>
        </authorList>
    </citation>
    <scope>NUCLEOTIDE SEQUENCE</scope>
</reference>
<dbReference type="EMBL" id="AUZX01014633">
    <property type="protein sequence ID" value="EQD31649.1"/>
    <property type="molecule type" value="Genomic_DNA"/>
</dbReference>
<evidence type="ECO:0000256" key="1">
    <source>
        <dbReference type="ARBA" id="ARBA00022617"/>
    </source>
</evidence>
<keyword evidence="2" id="KW-0479">Metal-binding</keyword>
<feature type="non-terminal residue" evidence="5">
    <location>
        <position position="184"/>
    </location>
</feature>
<reference evidence="5" key="1">
    <citation type="submission" date="2013-08" db="EMBL/GenBank/DDBJ databases">
        <authorList>
            <person name="Mendez C."/>
            <person name="Richter M."/>
            <person name="Ferrer M."/>
            <person name="Sanchez J."/>
        </authorList>
    </citation>
    <scope>NUCLEOTIDE SEQUENCE</scope>
</reference>
<dbReference type="GO" id="GO:0046872">
    <property type="term" value="F:metal ion binding"/>
    <property type="evidence" value="ECO:0007669"/>
    <property type="project" value="UniProtKB-KW"/>
</dbReference>
<dbReference type="SUPFAM" id="SSF46626">
    <property type="entry name" value="Cytochrome c"/>
    <property type="match status" value="2"/>
</dbReference>
<comment type="caution">
    <text evidence="5">The sequence shown here is derived from an EMBL/GenBank/DDBJ whole genome shotgun (WGS) entry which is preliminary data.</text>
</comment>
<gene>
    <name evidence="5" type="ORF">B1A_19833</name>
</gene>
<dbReference type="InterPro" id="IPR036909">
    <property type="entry name" value="Cyt_c-like_dom_sf"/>
</dbReference>
<dbReference type="Pfam" id="PF21342">
    <property type="entry name" value="SoxA-TsdA_cyt-c"/>
    <property type="match status" value="1"/>
</dbReference>
<dbReference type="AlphaFoldDB" id="T0ZSJ6"/>
<evidence type="ECO:0000256" key="3">
    <source>
        <dbReference type="ARBA" id="ARBA00023004"/>
    </source>
</evidence>
<evidence type="ECO:0000313" key="5">
    <source>
        <dbReference type="EMBL" id="EQD31649.1"/>
    </source>
</evidence>
<dbReference type="Gene3D" id="1.10.760.10">
    <property type="entry name" value="Cytochrome c-like domain"/>
    <property type="match status" value="2"/>
</dbReference>
<dbReference type="InterPro" id="IPR009056">
    <property type="entry name" value="Cyt_c-like_dom"/>
</dbReference>
<sequence>MFPPIVGLSPAYIGAQLSAFKGGYRSGDPGGLMSSVSRKLSPSDISALSQWLSGGKDHPEMGLSRHGVYADGKFSPPAWDGGPQGPDGDAIRYGRALFLHTRKLAPKFDRNGLNCASCHLAGGTLANAAPLWAAFVSYPVYRKKNHKVVTYGERLQDCFRFSMNGKTPSLSSQEIVSLEAYSKW</sequence>
<accession>T0ZSJ6</accession>
<organism evidence="5">
    <name type="scientific">mine drainage metagenome</name>
    <dbReference type="NCBI Taxonomy" id="410659"/>
    <lineage>
        <taxon>unclassified sequences</taxon>
        <taxon>metagenomes</taxon>
        <taxon>ecological metagenomes</taxon>
    </lineage>
</organism>
<protein>
    <submittedName>
        <fullName evidence="5">Cytochrome c, class I</fullName>
    </submittedName>
</protein>
<keyword evidence="1" id="KW-0349">Heme</keyword>
<evidence type="ECO:0000256" key="2">
    <source>
        <dbReference type="ARBA" id="ARBA00022723"/>
    </source>
</evidence>
<dbReference type="GO" id="GO:0009055">
    <property type="term" value="F:electron transfer activity"/>
    <property type="evidence" value="ECO:0007669"/>
    <property type="project" value="InterPro"/>
</dbReference>
<dbReference type="PROSITE" id="PS51007">
    <property type="entry name" value="CYTC"/>
    <property type="match status" value="1"/>
</dbReference>
<feature type="domain" description="Cytochrome c" evidence="4">
    <location>
        <begin position="89"/>
        <end position="184"/>
    </location>
</feature>
<keyword evidence="3" id="KW-0408">Iron</keyword>
<name>T0ZSJ6_9ZZZZ</name>
<evidence type="ECO:0000259" key="4">
    <source>
        <dbReference type="PROSITE" id="PS51007"/>
    </source>
</evidence>
<proteinExistence type="predicted"/>
<dbReference type="GO" id="GO:0020037">
    <property type="term" value="F:heme binding"/>
    <property type="evidence" value="ECO:0007669"/>
    <property type="project" value="InterPro"/>
</dbReference>